<organism evidence="1 2">
    <name type="scientific">Necator americanus</name>
    <name type="common">Human hookworm</name>
    <dbReference type="NCBI Taxonomy" id="51031"/>
    <lineage>
        <taxon>Eukaryota</taxon>
        <taxon>Metazoa</taxon>
        <taxon>Ecdysozoa</taxon>
        <taxon>Nematoda</taxon>
        <taxon>Chromadorea</taxon>
        <taxon>Rhabditida</taxon>
        <taxon>Rhabditina</taxon>
        <taxon>Rhabditomorpha</taxon>
        <taxon>Strongyloidea</taxon>
        <taxon>Ancylostomatidae</taxon>
        <taxon>Bunostominae</taxon>
        <taxon>Necator</taxon>
    </lineage>
</organism>
<sequence length="84" mass="10067">MCHQANIRYRPLHRECAMMDSAVGKVLNHKVDRIAEEHWNCIHDILGHWRSHTKGPDRSLMGRKWRYRVVLNHVQERQALISSW</sequence>
<evidence type="ECO:0000313" key="1">
    <source>
        <dbReference type="EMBL" id="KAK6744664.1"/>
    </source>
</evidence>
<reference evidence="1 2" key="1">
    <citation type="submission" date="2023-08" db="EMBL/GenBank/DDBJ databases">
        <title>A Necator americanus chromosomal reference genome.</title>
        <authorList>
            <person name="Ilik V."/>
            <person name="Petrzelkova K.J."/>
            <person name="Pardy F."/>
            <person name="Fuh T."/>
            <person name="Niatou-Singa F.S."/>
            <person name="Gouil Q."/>
            <person name="Baker L."/>
            <person name="Ritchie M.E."/>
            <person name="Jex A.R."/>
            <person name="Gazzola D."/>
            <person name="Li H."/>
            <person name="Toshio Fujiwara R."/>
            <person name="Zhan B."/>
            <person name="Aroian R.V."/>
            <person name="Pafco B."/>
            <person name="Schwarz E.M."/>
        </authorList>
    </citation>
    <scope>NUCLEOTIDE SEQUENCE [LARGE SCALE GENOMIC DNA]</scope>
    <source>
        <strain evidence="1 2">Aroian</strain>
        <tissue evidence="1">Whole animal</tissue>
    </source>
</reference>
<gene>
    <name evidence="1" type="primary">Necator_chrIII.g12169</name>
    <name evidence="1" type="ORF">RB195_011403</name>
</gene>
<keyword evidence="2" id="KW-1185">Reference proteome</keyword>
<name>A0ABR1D290_NECAM</name>
<protein>
    <submittedName>
        <fullName evidence="1">Uncharacterized protein</fullName>
    </submittedName>
</protein>
<dbReference type="Proteomes" id="UP001303046">
    <property type="component" value="Unassembled WGS sequence"/>
</dbReference>
<proteinExistence type="predicted"/>
<evidence type="ECO:0000313" key="2">
    <source>
        <dbReference type="Proteomes" id="UP001303046"/>
    </source>
</evidence>
<dbReference type="EMBL" id="JAVFWL010000003">
    <property type="protein sequence ID" value="KAK6744664.1"/>
    <property type="molecule type" value="Genomic_DNA"/>
</dbReference>
<comment type="caution">
    <text evidence="1">The sequence shown here is derived from an EMBL/GenBank/DDBJ whole genome shotgun (WGS) entry which is preliminary data.</text>
</comment>
<accession>A0ABR1D290</accession>